<dbReference type="RefSeq" id="WP_136641684.1">
    <property type="nucleotide sequence ID" value="NZ_QYRT01000011.1"/>
</dbReference>
<keyword evidence="5" id="KW-0560">Oxidoreductase</keyword>
<protein>
    <submittedName>
        <fullName evidence="9">Acyl-CoA dehydrogenase</fullName>
    </submittedName>
</protein>
<evidence type="ECO:0000259" key="7">
    <source>
        <dbReference type="Pfam" id="PF02770"/>
    </source>
</evidence>
<evidence type="ECO:0000313" key="10">
    <source>
        <dbReference type="Proteomes" id="UP000306192"/>
    </source>
</evidence>
<feature type="domain" description="Acyl-CoA dehydrogenase/oxidase N-terminal" evidence="8">
    <location>
        <begin position="32"/>
        <end position="113"/>
    </location>
</feature>
<gene>
    <name evidence="9" type="ORF">D4765_07565</name>
</gene>
<dbReference type="PANTHER" id="PTHR43884:SF12">
    <property type="entry name" value="ISOVALERYL-COA DEHYDROGENASE, MITOCHONDRIAL-RELATED"/>
    <property type="match status" value="1"/>
</dbReference>
<evidence type="ECO:0000259" key="6">
    <source>
        <dbReference type="Pfam" id="PF00441"/>
    </source>
</evidence>
<evidence type="ECO:0000256" key="1">
    <source>
        <dbReference type="ARBA" id="ARBA00001974"/>
    </source>
</evidence>
<dbReference type="Gene3D" id="2.40.110.10">
    <property type="entry name" value="Butyryl-CoA Dehydrogenase, subunit A, domain 2"/>
    <property type="match status" value="1"/>
</dbReference>
<reference evidence="9 10" key="1">
    <citation type="journal article" date="2019" name="Microorganisms">
        <title>Systematic Affiliation and Genome Analysis of Subtercola vilae DB165(T) with Particular Emphasis on Cold Adaptation of an Isolate from a High-Altitude Cold Volcano Lake.</title>
        <authorList>
            <person name="Villalobos A.S."/>
            <person name="Wiese J."/>
            <person name="Imhoff J.F."/>
            <person name="Dorador C."/>
            <person name="Keller A."/>
            <person name="Hentschel U."/>
        </authorList>
    </citation>
    <scope>NUCLEOTIDE SEQUENCE [LARGE SCALE GENOMIC DNA]</scope>
    <source>
        <strain evidence="9 10">DB165</strain>
    </source>
</reference>
<dbReference type="InterPro" id="IPR046373">
    <property type="entry name" value="Acyl-CoA_Oxase/DH_mid-dom_sf"/>
</dbReference>
<evidence type="ECO:0000259" key="8">
    <source>
        <dbReference type="Pfam" id="PF02771"/>
    </source>
</evidence>
<dbReference type="SUPFAM" id="SSF47203">
    <property type="entry name" value="Acyl-CoA dehydrogenase C-terminal domain-like"/>
    <property type="match status" value="1"/>
</dbReference>
<dbReference type="AlphaFoldDB" id="A0A4T2C3A1"/>
<dbReference type="GO" id="GO:0050660">
    <property type="term" value="F:flavin adenine dinucleotide binding"/>
    <property type="evidence" value="ECO:0007669"/>
    <property type="project" value="InterPro"/>
</dbReference>
<dbReference type="Pfam" id="PF02771">
    <property type="entry name" value="Acyl-CoA_dh_N"/>
    <property type="match status" value="1"/>
</dbReference>
<evidence type="ECO:0000256" key="2">
    <source>
        <dbReference type="ARBA" id="ARBA00009347"/>
    </source>
</evidence>
<name>A0A4T2C3A1_9MICO</name>
<comment type="caution">
    <text evidence="9">The sequence shown here is derived from an EMBL/GenBank/DDBJ whole genome shotgun (WGS) entry which is preliminary data.</text>
</comment>
<dbReference type="Pfam" id="PF00441">
    <property type="entry name" value="Acyl-CoA_dh_1"/>
    <property type="match status" value="1"/>
</dbReference>
<dbReference type="CDD" id="cd00567">
    <property type="entry name" value="ACAD"/>
    <property type="match status" value="1"/>
</dbReference>
<sequence length="398" mass="42073">MTDPAIPDTPASAHAAPPSSPFAVAAWEQDLIDTATELALGFAETAAYYDDKAEIAVGNLEALHDAGLDEAALPADVGGRGLSYQAYGEIVRTIAQGDPSTATIWTMHTGAGISLAQTTRGTLGSFYADEFLAGKRFSNALSEPTSGNRFLNPQQAALPVEGGWALDGAKRFVSGSEIADYLFVNALVDDAPTFFGVPTADPTLSIIPIWDTLGLRATRSQLLAFNNTVLRADQRARTPEFADFAAIPAGLPMISLGVADAALAAIVKHAQSRVIMGAPLSHQQWLQFEVADVQSRLEAARAFIKQTFWQADNGVPTFFTNLSRSKYLANKIAVEVAQLGGRVGGASGFLKSSPIQRHLRDAQAGQLMAYSTEVLAGEIGKDVFGIVPVQTPAPTEGK</sequence>
<keyword evidence="3 5" id="KW-0285">Flavoprotein</keyword>
<dbReference type="SUPFAM" id="SSF56645">
    <property type="entry name" value="Acyl-CoA dehydrogenase NM domain-like"/>
    <property type="match status" value="1"/>
</dbReference>
<dbReference type="PANTHER" id="PTHR43884">
    <property type="entry name" value="ACYL-COA DEHYDROGENASE"/>
    <property type="match status" value="1"/>
</dbReference>
<dbReference type="InterPro" id="IPR009100">
    <property type="entry name" value="AcylCoA_DH/oxidase_NM_dom_sf"/>
</dbReference>
<dbReference type="Gene3D" id="1.20.140.10">
    <property type="entry name" value="Butyryl-CoA Dehydrogenase, subunit A, domain 3"/>
    <property type="match status" value="1"/>
</dbReference>
<comment type="cofactor">
    <cofactor evidence="1 5">
        <name>FAD</name>
        <dbReference type="ChEBI" id="CHEBI:57692"/>
    </cofactor>
</comment>
<dbReference type="InterPro" id="IPR009075">
    <property type="entry name" value="AcylCo_DH/oxidase_C"/>
</dbReference>
<dbReference type="Proteomes" id="UP000306192">
    <property type="component" value="Unassembled WGS sequence"/>
</dbReference>
<dbReference type="GO" id="GO:0003995">
    <property type="term" value="F:acyl-CoA dehydrogenase activity"/>
    <property type="evidence" value="ECO:0007669"/>
    <property type="project" value="TreeGrafter"/>
</dbReference>
<dbReference type="InterPro" id="IPR013786">
    <property type="entry name" value="AcylCoA_DH/ox_N"/>
</dbReference>
<dbReference type="InterPro" id="IPR006091">
    <property type="entry name" value="Acyl-CoA_Oxase/DH_mid-dom"/>
</dbReference>
<organism evidence="9 10">
    <name type="scientific">Subtercola vilae</name>
    <dbReference type="NCBI Taxonomy" id="2056433"/>
    <lineage>
        <taxon>Bacteria</taxon>
        <taxon>Bacillati</taxon>
        <taxon>Actinomycetota</taxon>
        <taxon>Actinomycetes</taxon>
        <taxon>Micrococcales</taxon>
        <taxon>Microbacteriaceae</taxon>
        <taxon>Subtercola</taxon>
    </lineage>
</organism>
<evidence type="ECO:0000256" key="3">
    <source>
        <dbReference type="ARBA" id="ARBA00022630"/>
    </source>
</evidence>
<evidence type="ECO:0000313" key="9">
    <source>
        <dbReference type="EMBL" id="TIH37641.1"/>
    </source>
</evidence>
<dbReference type="InterPro" id="IPR037069">
    <property type="entry name" value="AcylCoA_DH/ox_N_sf"/>
</dbReference>
<dbReference type="OrthoDB" id="2986495at2"/>
<dbReference type="InterPro" id="IPR036250">
    <property type="entry name" value="AcylCo_DH-like_C"/>
</dbReference>
<feature type="domain" description="Acyl-CoA oxidase/dehydrogenase middle" evidence="7">
    <location>
        <begin position="140"/>
        <end position="227"/>
    </location>
</feature>
<keyword evidence="10" id="KW-1185">Reference proteome</keyword>
<keyword evidence="4 5" id="KW-0274">FAD</keyword>
<accession>A0A4T2C3A1</accession>
<dbReference type="EMBL" id="QYRT01000011">
    <property type="protein sequence ID" value="TIH37641.1"/>
    <property type="molecule type" value="Genomic_DNA"/>
</dbReference>
<dbReference type="PIRSF" id="PIRSF016578">
    <property type="entry name" value="HsaA"/>
    <property type="match status" value="1"/>
</dbReference>
<comment type="similarity">
    <text evidence="2 5">Belongs to the acyl-CoA dehydrogenase family.</text>
</comment>
<evidence type="ECO:0000256" key="5">
    <source>
        <dbReference type="RuleBase" id="RU362125"/>
    </source>
</evidence>
<proteinExistence type="inferred from homology"/>
<feature type="domain" description="Acyl-CoA dehydrogenase/oxidase C-terminal" evidence="6">
    <location>
        <begin position="253"/>
        <end position="382"/>
    </location>
</feature>
<dbReference type="Gene3D" id="1.10.540.10">
    <property type="entry name" value="Acyl-CoA dehydrogenase/oxidase, N-terminal domain"/>
    <property type="match status" value="1"/>
</dbReference>
<dbReference type="Pfam" id="PF02770">
    <property type="entry name" value="Acyl-CoA_dh_M"/>
    <property type="match status" value="1"/>
</dbReference>
<evidence type="ECO:0000256" key="4">
    <source>
        <dbReference type="ARBA" id="ARBA00022827"/>
    </source>
</evidence>